<accession>A0A1M5WU22</accession>
<dbReference type="Gene3D" id="2.60.40.1120">
    <property type="entry name" value="Carboxypeptidase-like, regulatory domain"/>
    <property type="match status" value="1"/>
</dbReference>
<dbReference type="Pfam" id="PF18939">
    <property type="entry name" value="DUF5686"/>
    <property type="match status" value="1"/>
</dbReference>
<dbReference type="InterPro" id="IPR043741">
    <property type="entry name" value="DUF5686"/>
</dbReference>
<evidence type="ECO:0000313" key="3">
    <source>
        <dbReference type="Proteomes" id="UP000184240"/>
    </source>
</evidence>
<organism evidence="2 3">
    <name type="scientific">Leeuwenhoekiella palythoae</name>
    <dbReference type="NCBI Taxonomy" id="573501"/>
    <lineage>
        <taxon>Bacteria</taxon>
        <taxon>Pseudomonadati</taxon>
        <taxon>Bacteroidota</taxon>
        <taxon>Flavobacteriia</taxon>
        <taxon>Flavobacteriales</taxon>
        <taxon>Flavobacteriaceae</taxon>
        <taxon>Leeuwenhoekiella</taxon>
    </lineage>
</organism>
<dbReference type="EMBL" id="QOVN01000001">
    <property type="protein sequence ID" value="RXG31534.1"/>
    <property type="molecule type" value="Genomic_DNA"/>
</dbReference>
<gene>
    <name evidence="1" type="ORF">DSM01_680</name>
    <name evidence="2" type="ORF">SAMN04487999_1388</name>
</gene>
<reference evidence="2" key="1">
    <citation type="submission" date="2016-11" db="EMBL/GenBank/DDBJ databases">
        <authorList>
            <person name="Jaros S."/>
            <person name="Januszkiewicz K."/>
            <person name="Wedrychowicz H."/>
        </authorList>
    </citation>
    <scope>NUCLEOTIDE SEQUENCE [LARGE SCALE GENOMIC DNA]</scope>
    <source>
        <strain evidence="2">DSM 19859</strain>
    </source>
</reference>
<dbReference type="Pfam" id="PF13715">
    <property type="entry name" value="CarbopepD_reg_2"/>
    <property type="match status" value="1"/>
</dbReference>
<evidence type="ECO:0000313" key="4">
    <source>
        <dbReference type="Proteomes" id="UP000290037"/>
    </source>
</evidence>
<evidence type="ECO:0000313" key="2">
    <source>
        <dbReference type="EMBL" id="SHH91145.1"/>
    </source>
</evidence>
<dbReference type="AlphaFoldDB" id="A0A1M5WU22"/>
<reference evidence="3" key="2">
    <citation type="submission" date="2016-11" db="EMBL/GenBank/DDBJ databases">
        <authorList>
            <person name="Varghese N."/>
            <person name="Submissions S."/>
        </authorList>
    </citation>
    <scope>NUCLEOTIDE SEQUENCE [LARGE SCALE GENOMIC DNA]</scope>
    <source>
        <strain evidence="3">DSM 19859</strain>
    </source>
</reference>
<keyword evidence="4" id="KW-1185">Reference proteome</keyword>
<dbReference type="Proteomes" id="UP000290037">
    <property type="component" value="Unassembled WGS sequence"/>
</dbReference>
<sequence length="830" mass="95119">MRQSLNLLLFLFIPVLLLGQTKAGGLVFDSAGNPVPFANVVFAGSSEGTITNEDGRFYLQSDNTYDALKVTFIGFRAKEVSLPQRVNYNLEITLEEETESLSEVVVYSGKQPKKNNPAIDILRKIWANKRSNGLNQFDQYAYDKYEKVEFDLNTIDSSLINSKIFNKMEFIFDQMDTSRITGKTYLPIFINERSSEVFGDNILDKEKEELKGNRNSGFSTNQTLIAFIQELYNEFNIYDNYLKFFDKSFVSPLSTTGIDTYNYVLADSSYIKDKWCYNIIYYPRRSNELTFKGDFWVNDTTWAIKEINLQVNKSANINWVKEIYIEQEYDVLNDSVFLITRDYFLSDFALRKKEGSRGVYGKRTTLYDNYVFDKPKEEDFYDERVTRYDESVYTQPDTFWDENRMEPLSKDEKGVYVMLDSLQKVPKFQAFYSVSSAMVSGYYEWDKANLDIGPLFSAFGFNDVEGLRLRGGARTYFDQNDPWRLEGFGAYGFRDKKFKFGLSGKVLLDHKARLIVSGGYRQDVEQIAASLTTSTDVLGRNLASSSLVTVGNNDQLTSIKLANFAIEAEFLKNLKIRGDLSYRTLESASPTFNLDYYTDFTQTEVRSDVKQAEIVLSGIFEPGKHTSGYGVERTVTNEWFPTIYFGYTKGVKGLVNSDFDYEKLQVSYRQPWRMGGLGTFSSTIEAGKTFGEVPLGLLSVVPGNQNLFSIYGTFPQLNYYEFVTDTYATLHLEHNFGGRIFGRIPFLRKLNLREIIGFRGAWGSISDENQLINASNIEYIAPNDEPYYEYSFGVGNILKVLRIDFNFRGNYLDTPDARSFGVTGALEFSF</sequence>
<dbReference type="STRING" id="573501.SAMN04487999_1388"/>
<reference evidence="1 4" key="3">
    <citation type="submission" date="2018-07" db="EMBL/GenBank/DDBJ databases">
        <title>Leeuwenhoekiella genomics.</title>
        <authorList>
            <person name="Tahon G."/>
            <person name="Willems A."/>
        </authorList>
    </citation>
    <scope>NUCLEOTIDE SEQUENCE [LARGE SCALE GENOMIC DNA]</scope>
    <source>
        <strain evidence="1 4">LMG 24856</strain>
    </source>
</reference>
<dbReference type="InterPro" id="IPR008969">
    <property type="entry name" value="CarboxyPept-like_regulatory"/>
</dbReference>
<evidence type="ECO:0000313" key="1">
    <source>
        <dbReference type="EMBL" id="RXG31534.1"/>
    </source>
</evidence>
<dbReference type="Proteomes" id="UP000184240">
    <property type="component" value="Unassembled WGS sequence"/>
</dbReference>
<protein>
    <submittedName>
        <fullName evidence="2">CarboxypepD_reg-like domain-containing protein</fullName>
    </submittedName>
    <submittedName>
        <fullName evidence="1">Carboxypeptidase-like protein</fullName>
    </submittedName>
</protein>
<dbReference type="SUPFAM" id="SSF49464">
    <property type="entry name" value="Carboxypeptidase regulatory domain-like"/>
    <property type="match status" value="1"/>
</dbReference>
<dbReference type="RefSeq" id="WP_072981593.1">
    <property type="nucleotide sequence ID" value="NZ_FQXT01000002.1"/>
</dbReference>
<name>A0A1M5WU22_9FLAO</name>
<dbReference type="EMBL" id="FQXT01000002">
    <property type="protein sequence ID" value="SHH91145.1"/>
    <property type="molecule type" value="Genomic_DNA"/>
</dbReference>
<proteinExistence type="predicted"/>